<evidence type="ECO:0000313" key="2">
    <source>
        <dbReference type="Proteomes" id="UP000494165"/>
    </source>
</evidence>
<organism evidence="1 2">
    <name type="scientific">Cloeon dipterum</name>
    <dbReference type="NCBI Taxonomy" id="197152"/>
    <lineage>
        <taxon>Eukaryota</taxon>
        <taxon>Metazoa</taxon>
        <taxon>Ecdysozoa</taxon>
        <taxon>Arthropoda</taxon>
        <taxon>Hexapoda</taxon>
        <taxon>Insecta</taxon>
        <taxon>Pterygota</taxon>
        <taxon>Palaeoptera</taxon>
        <taxon>Ephemeroptera</taxon>
        <taxon>Pisciforma</taxon>
        <taxon>Baetidae</taxon>
        <taxon>Cloeon</taxon>
    </lineage>
</organism>
<evidence type="ECO:0000313" key="1">
    <source>
        <dbReference type="EMBL" id="CAB3385527.1"/>
    </source>
</evidence>
<accession>A0A8S1E5U0</accession>
<sequence>MAHLQKVFSIGCQKDLHVTYKCEGAIDICIYDKEAQESYELFADTLTHLVGEHHYIRTCLEHGGETTYYKIEHEEEQDISFKWIVYGDEFTVTLQDFSYLMEVFHQIGSDRLHKSDDPLETLKMIAPTMTLRDPFQVNIRDSAYFESDCVSVRVVLLPVCRRCGRSDTAGAAASLLEQTRQEGRRLRSWRSGGQLPLEEMTARSAPSCCSQALLYPSCPRPSCSRLAGRSGGWTPAAVATFPFGLEDLGGLDAKLVYPQMASLCPWLLR</sequence>
<comment type="caution">
    <text evidence="1">The sequence shown here is derived from an EMBL/GenBank/DDBJ whole genome shotgun (WGS) entry which is preliminary data.</text>
</comment>
<proteinExistence type="predicted"/>
<dbReference type="AlphaFoldDB" id="A0A8S1E5U0"/>
<gene>
    <name evidence="1" type="ORF">CLODIP_2_CD12186</name>
</gene>
<keyword evidence="2" id="KW-1185">Reference proteome</keyword>
<name>A0A8S1E5U0_9INSE</name>
<dbReference type="Proteomes" id="UP000494165">
    <property type="component" value="Unassembled WGS sequence"/>
</dbReference>
<reference evidence="1 2" key="1">
    <citation type="submission" date="2020-04" db="EMBL/GenBank/DDBJ databases">
        <authorList>
            <person name="Alioto T."/>
            <person name="Alioto T."/>
            <person name="Gomez Garrido J."/>
        </authorList>
    </citation>
    <scope>NUCLEOTIDE SEQUENCE [LARGE SCALE GENOMIC DNA]</scope>
</reference>
<protein>
    <submittedName>
        <fullName evidence="1">Uncharacterized protein</fullName>
    </submittedName>
</protein>
<dbReference type="EMBL" id="CADEPI010000418">
    <property type="protein sequence ID" value="CAB3385527.1"/>
    <property type="molecule type" value="Genomic_DNA"/>
</dbReference>